<accession>A0A0R1UU31</accession>
<feature type="domain" description="ACT" evidence="1">
    <location>
        <begin position="1"/>
        <end position="63"/>
    </location>
</feature>
<dbReference type="Proteomes" id="UP000051166">
    <property type="component" value="Unassembled WGS sequence"/>
</dbReference>
<keyword evidence="3" id="KW-1185">Reference proteome</keyword>
<evidence type="ECO:0000313" key="2">
    <source>
        <dbReference type="EMBL" id="KRL96713.1"/>
    </source>
</evidence>
<evidence type="ECO:0000313" key="3">
    <source>
        <dbReference type="Proteomes" id="UP000051166"/>
    </source>
</evidence>
<dbReference type="InterPro" id="IPR045865">
    <property type="entry name" value="ACT-like_dom_sf"/>
</dbReference>
<reference evidence="2 3" key="1">
    <citation type="journal article" date="2015" name="Genome Announc.">
        <title>Expanding the biotechnology potential of lactobacilli through comparative genomics of 213 strains and associated genera.</title>
        <authorList>
            <person name="Sun Z."/>
            <person name="Harris H.M."/>
            <person name="McCann A."/>
            <person name="Guo C."/>
            <person name="Argimon S."/>
            <person name="Zhang W."/>
            <person name="Yang X."/>
            <person name="Jeffery I.B."/>
            <person name="Cooney J.C."/>
            <person name="Kagawa T.F."/>
            <person name="Liu W."/>
            <person name="Song Y."/>
            <person name="Salvetti E."/>
            <person name="Wrobel A."/>
            <person name="Rasinkangas P."/>
            <person name="Parkhill J."/>
            <person name="Rea M.C."/>
            <person name="O'Sullivan O."/>
            <person name="Ritari J."/>
            <person name="Douillard F.P."/>
            <person name="Paul Ross R."/>
            <person name="Yang R."/>
            <person name="Briner A.E."/>
            <person name="Felis G.E."/>
            <person name="de Vos W.M."/>
            <person name="Barrangou R."/>
            <person name="Klaenhammer T.R."/>
            <person name="Caufield P.W."/>
            <person name="Cui Y."/>
            <person name="Zhang H."/>
            <person name="O'Toole P.W."/>
        </authorList>
    </citation>
    <scope>NUCLEOTIDE SEQUENCE [LARGE SCALE GENOMIC DNA]</scope>
    <source>
        <strain evidence="2 3">DSM 16230</strain>
    </source>
</reference>
<dbReference type="AlphaFoldDB" id="A0A0R1UU31"/>
<protein>
    <recommendedName>
        <fullName evidence="1">ACT domain-containing protein</fullName>
    </recommendedName>
</protein>
<sequence length="84" mass="9363">MGVLNRFTGLLTRRNINIENAVIISTSKHQVEAKVELRTEKAQNLTHLKRVLAKQIDILSVSWYSCESAAETTALLVAGIEKNN</sequence>
<dbReference type="STRING" id="1423801.FD50_GL001988"/>
<dbReference type="InterPro" id="IPR054480">
    <property type="entry name" value="AHAS_small-like_ACT"/>
</dbReference>
<evidence type="ECO:0000259" key="1">
    <source>
        <dbReference type="PROSITE" id="PS51671"/>
    </source>
</evidence>
<proteinExistence type="predicted"/>
<dbReference type="PATRIC" id="fig|1423801.4.peg.2032"/>
<dbReference type="Gene3D" id="3.30.70.260">
    <property type="match status" value="1"/>
</dbReference>
<dbReference type="PROSITE" id="PS51671">
    <property type="entry name" value="ACT"/>
    <property type="match status" value="1"/>
</dbReference>
<organism evidence="2 3">
    <name type="scientific">Liquorilactobacillus satsumensis DSM 16230 = JCM 12392</name>
    <dbReference type="NCBI Taxonomy" id="1423801"/>
    <lineage>
        <taxon>Bacteria</taxon>
        <taxon>Bacillati</taxon>
        <taxon>Bacillota</taxon>
        <taxon>Bacilli</taxon>
        <taxon>Lactobacillales</taxon>
        <taxon>Lactobacillaceae</taxon>
        <taxon>Liquorilactobacillus</taxon>
    </lineage>
</organism>
<dbReference type="SUPFAM" id="SSF55021">
    <property type="entry name" value="ACT-like"/>
    <property type="match status" value="1"/>
</dbReference>
<dbReference type="EMBL" id="AZFQ01000055">
    <property type="protein sequence ID" value="KRL96713.1"/>
    <property type="molecule type" value="Genomic_DNA"/>
</dbReference>
<dbReference type="InterPro" id="IPR002912">
    <property type="entry name" value="ACT_dom"/>
</dbReference>
<dbReference type="Pfam" id="PF22629">
    <property type="entry name" value="ACT_AHAS_ss"/>
    <property type="match status" value="1"/>
</dbReference>
<name>A0A0R1UU31_9LACO</name>
<comment type="caution">
    <text evidence="2">The sequence shown here is derived from an EMBL/GenBank/DDBJ whole genome shotgun (WGS) entry which is preliminary data.</text>
</comment>
<gene>
    <name evidence="2" type="ORF">FD50_GL001988</name>
</gene>